<proteinExistence type="predicted"/>
<reference evidence="1" key="1">
    <citation type="journal article" date="2020" name="Stud. Mycol.">
        <title>101 Dothideomycetes genomes: a test case for predicting lifestyles and emergence of pathogens.</title>
        <authorList>
            <person name="Haridas S."/>
            <person name="Albert R."/>
            <person name="Binder M."/>
            <person name="Bloem J."/>
            <person name="Labutti K."/>
            <person name="Salamov A."/>
            <person name="Andreopoulos B."/>
            <person name="Baker S."/>
            <person name="Barry K."/>
            <person name="Bills G."/>
            <person name="Bluhm B."/>
            <person name="Cannon C."/>
            <person name="Castanera R."/>
            <person name="Culley D."/>
            <person name="Daum C."/>
            <person name="Ezra D."/>
            <person name="Gonzalez J."/>
            <person name="Henrissat B."/>
            <person name="Kuo A."/>
            <person name="Liang C."/>
            <person name="Lipzen A."/>
            <person name="Lutzoni F."/>
            <person name="Magnuson J."/>
            <person name="Mondo S."/>
            <person name="Nolan M."/>
            <person name="Ohm R."/>
            <person name="Pangilinan J."/>
            <person name="Park H.-J."/>
            <person name="Ramirez L."/>
            <person name="Alfaro M."/>
            <person name="Sun H."/>
            <person name="Tritt A."/>
            <person name="Yoshinaga Y."/>
            <person name="Zwiers L.-H."/>
            <person name="Turgeon B."/>
            <person name="Goodwin S."/>
            <person name="Spatafora J."/>
            <person name="Crous P."/>
            <person name="Grigoriev I."/>
        </authorList>
    </citation>
    <scope>NUCLEOTIDE SEQUENCE</scope>
    <source>
        <strain evidence="1">CBS 110217</strain>
    </source>
</reference>
<dbReference type="AlphaFoldDB" id="A0A9P4LFN7"/>
<evidence type="ECO:0000313" key="2">
    <source>
        <dbReference type="Proteomes" id="UP000799777"/>
    </source>
</evidence>
<accession>A0A9P4LFN7</accession>
<comment type="caution">
    <text evidence="1">The sequence shown here is derived from an EMBL/GenBank/DDBJ whole genome shotgun (WGS) entry which is preliminary data.</text>
</comment>
<name>A0A9P4LFN7_9PLEO</name>
<dbReference type="Proteomes" id="UP000799777">
    <property type="component" value="Unassembled WGS sequence"/>
</dbReference>
<sequence>MRSSPIIFVREFDGSDLSYRISLRRARLYWEFLEQIHATFNKPWERYNAHFHLDNDSCDGRVSPSEWDAGGYFEAEFLVDKKLELFVHFEEVETRVSEAKTGIEADDDI</sequence>
<keyword evidence="2" id="KW-1185">Reference proteome</keyword>
<dbReference type="OrthoDB" id="3680973at2759"/>
<evidence type="ECO:0000313" key="1">
    <source>
        <dbReference type="EMBL" id="KAF2024661.1"/>
    </source>
</evidence>
<organism evidence="1 2">
    <name type="scientific">Setomelanomma holmii</name>
    <dbReference type="NCBI Taxonomy" id="210430"/>
    <lineage>
        <taxon>Eukaryota</taxon>
        <taxon>Fungi</taxon>
        <taxon>Dikarya</taxon>
        <taxon>Ascomycota</taxon>
        <taxon>Pezizomycotina</taxon>
        <taxon>Dothideomycetes</taxon>
        <taxon>Pleosporomycetidae</taxon>
        <taxon>Pleosporales</taxon>
        <taxon>Pleosporineae</taxon>
        <taxon>Phaeosphaeriaceae</taxon>
        <taxon>Setomelanomma</taxon>
    </lineage>
</organism>
<dbReference type="EMBL" id="ML978288">
    <property type="protein sequence ID" value="KAF2024661.1"/>
    <property type="molecule type" value="Genomic_DNA"/>
</dbReference>
<protein>
    <submittedName>
        <fullName evidence="1">Uncharacterized protein</fullName>
    </submittedName>
</protein>
<gene>
    <name evidence="1" type="ORF">EK21DRAFT_117571</name>
</gene>